<dbReference type="Proteomes" id="UP000484164">
    <property type="component" value="Unassembled WGS sequence"/>
</dbReference>
<keyword evidence="1" id="KW-0812">Transmembrane</keyword>
<dbReference type="EMBL" id="WBVQ01000001">
    <property type="protein sequence ID" value="KAB2817306.1"/>
    <property type="molecule type" value="Genomic_DNA"/>
</dbReference>
<evidence type="ECO:0000313" key="3">
    <source>
        <dbReference type="Proteomes" id="UP000484164"/>
    </source>
</evidence>
<dbReference type="AlphaFoldDB" id="A0A6L3ZH07"/>
<evidence type="ECO:0000256" key="1">
    <source>
        <dbReference type="SAM" id="Phobius"/>
    </source>
</evidence>
<keyword evidence="1" id="KW-1133">Transmembrane helix</keyword>
<keyword evidence="3" id="KW-1185">Reference proteome</keyword>
<proteinExistence type="predicted"/>
<gene>
    <name evidence="2" type="ORF">F8C82_02630</name>
</gene>
<sequence length="140" mass="15764">MSNHKKKDGIHIPQDFLEKNATRLKSISDVSVERRTKIKRIPVWIPVASAACVAALLYFAIPGSTPAAIDPFNEIAKVDLMDVYRAGYIDLDGDLLYSAFGEDQTLFDTEEIENIDDEQLNVEQLLNEFSDEEIYNLLNG</sequence>
<feature type="transmembrane region" description="Helical" evidence="1">
    <location>
        <begin position="41"/>
        <end position="61"/>
    </location>
</feature>
<reference evidence="2 3" key="1">
    <citation type="submission" date="2019-10" db="EMBL/GenBank/DDBJ databases">
        <title>Genome sequence of Phaeocystidibacter marisrubri JCM30614 (type strain).</title>
        <authorList>
            <person name="Bowman J.P."/>
        </authorList>
    </citation>
    <scope>NUCLEOTIDE SEQUENCE [LARGE SCALE GENOMIC DNA]</scope>
    <source>
        <strain evidence="2 3">JCM 30614</strain>
    </source>
</reference>
<comment type="caution">
    <text evidence="2">The sequence shown here is derived from an EMBL/GenBank/DDBJ whole genome shotgun (WGS) entry which is preliminary data.</text>
</comment>
<organism evidence="2 3">
    <name type="scientific">Phaeocystidibacter marisrubri</name>
    <dbReference type="NCBI Taxonomy" id="1577780"/>
    <lineage>
        <taxon>Bacteria</taxon>
        <taxon>Pseudomonadati</taxon>
        <taxon>Bacteroidota</taxon>
        <taxon>Flavobacteriia</taxon>
        <taxon>Flavobacteriales</taxon>
        <taxon>Phaeocystidibacteraceae</taxon>
        <taxon>Phaeocystidibacter</taxon>
    </lineage>
</organism>
<dbReference type="RefSeq" id="WP_151691877.1">
    <property type="nucleotide sequence ID" value="NZ_BMGX01000002.1"/>
</dbReference>
<keyword evidence="1" id="KW-0472">Membrane</keyword>
<evidence type="ECO:0000313" key="2">
    <source>
        <dbReference type="EMBL" id="KAB2817306.1"/>
    </source>
</evidence>
<name>A0A6L3ZH07_9FLAO</name>
<protein>
    <submittedName>
        <fullName evidence="2">Uncharacterized protein</fullName>
    </submittedName>
</protein>
<accession>A0A6L3ZH07</accession>